<organism evidence="2 3">
    <name type="scientific">Moraxella equi</name>
    <dbReference type="NCBI Taxonomy" id="60442"/>
    <lineage>
        <taxon>Bacteria</taxon>
        <taxon>Pseudomonadati</taxon>
        <taxon>Pseudomonadota</taxon>
        <taxon>Gammaproteobacteria</taxon>
        <taxon>Moraxellales</taxon>
        <taxon>Moraxellaceae</taxon>
        <taxon>Moraxella</taxon>
    </lineage>
</organism>
<evidence type="ECO:0000256" key="1">
    <source>
        <dbReference type="SAM" id="Phobius"/>
    </source>
</evidence>
<keyword evidence="1" id="KW-0812">Transmembrane</keyword>
<dbReference type="AlphaFoldDB" id="A0A378QQA3"/>
<evidence type="ECO:0000313" key="2">
    <source>
        <dbReference type="EMBL" id="STZ02968.1"/>
    </source>
</evidence>
<evidence type="ECO:0000313" key="3">
    <source>
        <dbReference type="Proteomes" id="UP000254618"/>
    </source>
</evidence>
<protein>
    <submittedName>
        <fullName evidence="2">Protein of uncharacterized function (DUF962)</fullName>
    </submittedName>
</protein>
<feature type="transmembrane region" description="Helical" evidence="1">
    <location>
        <begin position="76"/>
        <end position="105"/>
    </location>
</feature>
<dbReference type="InterPro" id="IPR009305">
    <property type="entry name" value="Mpo1-like"/>
</dbReference>
<dbReference type="PANTHER" id="PTHR28026:SF9">
    <property type="entry name" value="2-HYDROXY-PALMITIC ACID DIOXYGENASE MPO1"/>
    <property type="match status" value="1"/>
</dbReference>
<accession>A0A378QQA3</accession>
<dbReference type="PANTHER" id="PTHR28026">
    <property type="entry name" value="DUF962 DOMAIN PROTEIN (AFU_ORTHOLOGUE AFUA_8G05310)"/>
    <property type="match status" value="1"/>
</dbReference>
<dbReference type="EMBL" id="UGQF01000001">
    <property type="protein sequence ID" value="STZ02968.1"/>
    <property type="molecule type" value="Genomic_DNA"/>
</dbReference>
<name>A0A378QQA3_9GAMM</name>
<reference evidence="2 3" key="1">
    <citation type="submission" date="2018-06" db="EMBL/GenBank/DDBJ databases">
        <authorList>
            <consortium name="Pathogen Informatics"/>
            <person name="Doyle S."/>
        </authorList>
    </citation>
    <scope>NUCLEOTIDE SEQUENCE [LARGE SCALE GENOMIC DNA]</scope>
    <source>
        <strain evidence="2 3">NCTC11012</strain>
    </source>
</reference>
<proteinExistence type="predicted"/>
<feature type="transmembrane region" description="Helical" evidence="1">
    <location>
        <begin position="31"/>
        <end position="64"/>
    </location>
</feature>
<sequence length="121" mass="13765">MHPFKSQKPLSLWLSEYAVSHQNPTNKRIHYICVPIIFLTIVVMLYHISVYLLAVITIGVLWFYVRLSLLSFVAMLAFYGLCLGVAVFAPVGIWFWVGVFVVAWIGQFVGHKVEGAKPSFF</sequence>
<dbReference type="GO" id="GO:0016020">
    <property type="term" value="C:membrane"/>
    <property type="evidence" value="ECO:0007669"/>
    <property type="project" value="GOC"/>
</dbReference>
<dbReference type="Pfam" id="PF06127">
    <property type="entry name" value="Mpo1-like"/>
    <property type="match status" value="1"/>
</dbReference>
<keyword evidence="1" id="KW-0472">Membrane</keyword>
<gene>
    <name evidence="2" type="ORF">NCTC11012_01197</name>
</gene>
<dbReference type="Proteomes" id="UP000254618">
    <property type="component" value="Unassembled WGS sequence"/>
</dbReference>
<keyword evidence="1" id="KW-1133">Transmembrane helix</keyword>
<dbReference type="GO" id="GO:0046521">
    <property type="term" value="P:sphingoid catabolic process"/>
    <property type="evidence" value="ECO:0007669"/>
    <property type="project" value="TreeGrafter"/>
</dbReference>